<dbReference type="InterPro" id="IPR022213">
    <property type="entry name" value="DUF3742"/>
</dbReference>
<name>A0A1I5WHX0_9PSED</name>
<keyword evidence="1" id="KW-1133">Transmembrane helix</keyword>
<keyword evidence="3" id="KW-1185">Reference proteome</keyword>
<accession>A0A1I5WHX0</accession>
<reference evidence="3" key="1">
    <citation type="submission" date="2016-10" db="EMBL/GenBank/DDBJ databases">
        <authorList>
            <person name="Varghese N."/>
            <person name="Submissions S."/>
        </authorList>
    </citation>
    <scope>NUCLEOTIDE SEQUENCE [LARGE SCALE GENOMIC DNA]</scope>
    <source>
        <strain evidence="3">DSM 17834</strain>
    </source>
</reference>
<feature type="transmembrane region" description="Helical" evidence="1">
    <location>
        <begin position="62"/>
        <end position="87"/>
    </location>
</feature>
<dbReference type="Pfam" id="PF12553">
    <property type="entry name" value="DUF3742"/>
    <property type="match status" value="1"/>
</dbReference>
<dbReference type="AlphaFoldDB" id="A0A1I5WHX0"/>
<evidence type="ECO:0008006" key="4">
    <source>
        <dbReference type="Google" id="ProtNLM"/>
    </source>
</evidence>
<dbReference type="RefSeq" id="WP_090505301.1">
    <property type="nucleotide sequence ID" value="NZ_FOWX01000040.1"/>
</dbReference>
<dbReference type="Proteomes" id="UP000198784">
    <property type="component" value="Unassembled WGS sequence"/>
</dbReference>
<sequence>MAVTRSATAFRANRWAYACGMALKRSYRRINAFESRFAERVAAVGVPVGKPLVRGGFLIGKLALLGVLFFISFWLLISVCMLIAFAATQPLRGASDIPNVDDLYHPMHRSYWPEFYDKWGSLK</sequence>
<evidence type="ECO:0000313" key="3">
    <source>
        <dbReference type="Proteomes" id="UP000198784"/>
    </source>
</evidence>
<keyword evidence="1" id="KW-0472">Membrane</keyword>
<dbReference type="EMBL" id="FOWX01000040">
    <property type="protein sequence ID" value="SFQ19267.1"/>
    <property type="molecule type" value="Genomic_DNA"/>
</dbReference>
<dbReference type="OrthoDB" id="7019720at2"/>
<gene>
    <name evidence="2" type="ORF">SAMN05216190_1405</name>
</gene>
<evidence type="ECO:0000313" key="2">
    <source>
        <dbReference type="EMBL" id="SFQ19267.1"/>
    </source>
</evidence>
<protein>
    <recommendedName>
        <fullName evidence="4">DUF3742 family protein</fullName>
    </recommendedName>
</protein>
<keyword evidence="1" id="KW-0812">Transmembrane</keyword>
<proteinExistence type="predicted"/>
<evidence type="ECO:0000256" key="1">
    <source>
        <dbReference type="SAM" id="Phobius"/>
    </source>
</evidence>
<organism evidence="2 3">
    <name type="scientific">Pseudomonas borbori</name>
    <dbReference type="NCBI Taxonomy" id="289003"/>
    <lineage>
        <taxon>Bacteria</taxon>
        <taxon>Pseudomonadati</taxon>
        <taxon>Pseudomonadota</taxon>
        <taxon>Gammaproteobacteria</taxon>
        <taxon>Pseudomonadales</taxon>
        <taxon>Pseudomonadaceae</taxon>
        <taxon>Pseudomonas</taxon>
    </lineage>
</organism>